<dbReference type="Proteomes" id="UP000319175">
    <property type="component" value="Unassembled WGS sequence"/>
</dbReference>
<evidence type="ECO:0000256" key="1">
    <source>
        <dbReference type="ARBA" id="ARBA00007074"/>
    </source>
</evidence>
<feature type="signal peptide" evidence="5">
    <location>
        <begin position="1"/>
        <end position="23"/>
    </location>
</feature>
<sequence>MSAKKIFLLFFPIFLLVSTSGHSQIITTKKEALKKGVYEKPVEKKTTVAADKPVSAPVAVADKTKATATKNTKVVKNKKAVIVEQEDPELIASAAPTESYISLQLINNAMNFLGVRYRGGGTTTAGMDCSGMVTAVFNLFDIKLPRSSHDMALIGEKVDNEDIKKGDLIFFRTNGRRVINHVGVVVEKIGDEIKFIHSSTSKGVVVSSTSEPYYKRTFAQVNRIIQQQ</sequence>
<dbReference type="AlphaFoldDB" id="A0A501Q6J8"/>
<evidence type="ECO:0000313" key="8">
    <source>
        <dbReference type="Proteomes" id="UP000319175"/>
    </source>
</evidence>
<dbReference type="Pfam" id="PF00877">
    <property type="entry name" value="NLPC_P60"/>
    <property type="match status" value="1"/>
</dbReference>
<keyword evidence="4" id="KW-0788">Thiol protease</keyword>
<dbReference type="OrthoDB" id="9807055at2"/>
<dbReference type="InterPro" id="IPR000064">
    <property type="entry name" value="NLP_P60_dom"/>
</dbReference>
<dbReference type="InterPro" id="IPR051202">
    <property type="entry name" value="Peptidase_C40"/>
</dbReference>
<evidence type="ECO:0000256" key="5">
    <source>
        <dbReference type="SAM" id="SignalP"/>
    </source>
</evidence>
<dbReference type="PROSITE" id="PS51935">
    <property type="entry name" value="NLPC_P60"/>
    <property type="match status" value="1"/>
</dbReference>
<gene>
    <name evidence="7" type="ORF">FJA49_09495</name>
</gene>
<comment type="similarity">
    <text evidence="1">Belongs to the peptidase C40 family.</text>
</comment>
<dbReference type="Gene3D" id="3.90.1720.10">
    <property type="entry name" value="endopeptidase domain like (from Nostoc punctiforme)"/>
    <property type="match status" value="1"/>
</dbReference>
<dbReference type="SUPFAM" id="SSF54001">
    <property type="entry name" value="Cysteine proteinases"/>
    <property type="match status" value="1"/>
</dbReference>
<dbReference type="PANTHER" id="PTHR47053">
    <property type="entry name" value="MUREIN DD-ENDOPEPTIDASE MEPH-RELATED"/>
    <property type="match status" value="1"/>
</dbReference>
<keyword evidence="2" id="KW-0645">Protease</keyword>
<keyword evidence="3" id="KW-0378">Hydrolase</keyword>
<name>A0A501Q6J8_9FLAO</name>
<keyword evidence="5" id="KW-0732">Signal</keyword>
<evidence type="ECO:0000313" key="7">
    <source>
        <dbReference type="EMBL" id="TPD68293.1"/>
    </source>
</evidence>
<protein>
    <submittedName>
        <fullName evidence="7">NlpC/P60 family protein</fullName>
    </submittedName>
</protein>
<evidence type="ECO:0000259" key="6">
    <source>
        <dbReference type="PROSITE" id="PS51935"/>
    </source>
</evidence>
<organism evidence="7 8">
    <name type="scientific">Flavobacterium microcysteis</name>
    <dbReference type="NCBI Taxonomy" id="2596891"/>
    <lineage>
        <taxon>Bacteria</taxon>
        <taxon>Pseudomonadati</taxon>
        <taxon>Bacteroidota</taxon>
        <taxon>Flavobacteriia</taxon>
        <taxon>Flavobacteriales</taxon>
        <taxon>Flavobacteriaceae</taxon>
        <taxon>Flavobacterium</taxon>
    </lineage>
</organism>
<evidence type="ECO:0000256" key="3">
    <source>
        <dbReference type="ARBA" id="ARBA00022801"/>
    </source>
</evidence>
<proteinExistence type="inferred from homology"/>
<feature type="domain" description="NlpC/P60" evidence="6">
    <location>
        <begin position="99"/>
        <end position="225"/>
    </location>
</feature>
<dbReference type="GO" id="GO:0006508">
    <property type="term" value="P:proteolysis"/>
    <property type="evidence" value="ECO:0007669"/>
    <property type="project" value="UniProtKB-KW"/>
</dbReference>
<dbReference type="GO" id="GO:0008234">
    <property type="term" value="F:cysteine-type peptidase activity"/>
    <property type="evidence" value="ECO:0007669"/>
    <property type="project" value="UniProtKB-KW"/>
</dbReference>
<dbReference type="RefSeq" id="WP_140000744.1">
    <property type="nucleotide sequence ID" value="NZ_VFJE01000054.1"/>
</dbReference>
<evidence type="ECO:0000256" key="2">
    <source>
        <dbReference type="ARBA" id="ARBA00022670"/>
    </source>
</evidence>
<evidence type="ECO:0000256" key="4">
    <source>
        <dbReference type="ARBA" id="ARBA00022807"/>
    </source>
</evidence>
<feature type="chain" id="PRO_5021421624" evidence="5">
    <location>
        <begin position="24"/>
        <end position="228"/>
    </location>
</feature>
<dbReference type="InterPro" id="IPR038765">
    <property type="entry name" value="Papain-like_cys_pep_sf"/>
</dbReference>
<keyword evidence="8" id="KW-1185">Reference proteome</keyword>
<reference evidence="7 8" key="1">
    <citation type="submission" date="2019-06" db="EMBL/GenBank/DDBJ databases">
        <title>Flavobacterium sp. MaA-Y11 from geoumgang.</title>
        <authorList>
            <person name="Jeong S."/>
        </authorList>
    </citation>
    <scope>NUCLEOTIDE SEQUENCE [LARGE SCALE GENOMIC DNA]</scope>
    <source>
        <strain evidence="7 8">MaA-Y11</strain>
    </source>
</reference>
<dbReference type="PANTHER" id="PTHR47053:SF1">
    <property type="entry name" value="MUREIN DD-ENDOPEPTIDASE MEPH-RELATED"/>
    <property type="match status" value="1"/>
</dbReference>
<dbReference type="EMBL" id="VFJE01000054">
    <property type="protein sequence ID" value="TPD68293.1"/>
    <property type="molecule type" value="Genomic_DNA"/>
</dbReference>
<accession>A0A501Q6J8</accession>
<comment type="caution">
    <text evidence="7">The sequence shown here is derived from an EMBL/GenBank/DDBJ whole genome shotgun (WGS) entry which is preliminary data.</text>
</comment>